<reference evidence="3" key="1">
    <citation type="submission" date="2014-03" db="EMBL/GenBank/DDBJ databases">
        <authorList>
            <person name="Aksoy S."/>
            <person name="Warren W."/>
            <person name="Wilson R.K."/>
        </authorList>
    </citation>
    <scope>NUCLEOTIDE SEQUENCE [LARGE SCALE GENOMIC DNA]</scope>
    <source>
        <strain evidence="3">IAEA</strain>
    </source>
</reference>
<organism evidence="2 3">
    <name type="scientific">Glossina pallidipes</name>
    <name type="common">Tsetse fly</name>
    <dbReference type="NCBI Taxonomy" id="7398"/>
    <lineage>
        <taxon>Eukaryota</taxon>
        <taxon>Metazoa</taxon>
        <taxon>Ecdysozoa</taxon>
        <taxon>Arthropoda</taxon>
        <taxon>Hexapoda</taxon>
        <taxon>Insecta</taxon>
        <taxon>Pterygota</taxon>
        <taxon>Neoptera</taxon>
        <taxon>Endopterygota</taxon>
        <taxon>Diptera</taxon>
        <taxon>Brachycera</taxon>
        <taxon>Muscomorpha</taxon>
        <taxon>Hippoboscoidea</taxon>
        <taxon>Glossinidae</taxon>
        <taxon>Glossina</taxon>
    </lineage>
</organism>
<feature type="region of interest" description="Disordered" evidence="1">
    <location>
        <begin position="1"/>
        <end position="53"/>
    </location>
</feature>
<proteinExistence type="predicted"/>
<feature type="compositionally biased region" description="Low complexity" evidence="1">
    <location>
        <begin position="102"/>
        <end position="115"/>
    </location>
</feature>
<accession>A0A1A9ZAG0</accession>
<feature type="compositionally biased region" description="Polar residues" evidence="1">
    <location>
        <begin position="9"/>
        <end position="18"/>
    </location>
</feature>
<keyword evidence="3" id="KW-1185">Reference proteome</keyword>
<dbReference type="VEuPathDB" id="VectorBase:GPAI008602"/>
<reference evidence="2" key="2">
    <citation type="submission" date="2020-05" db="UniProtKB">
        <authorList>
            <consortium name="EnsemblMetazoa"/>
        </authorList>
    </citation>
    <scope>IDENTIFICATION</scope>
    <source>
        <strain evidence="2">IAEA</strain>
    </source>
</reference>
<feature type="region of interest" description="Disordered" evidence="1">
    <location>
        <begin position="70"/>
        <end position="89"/>
    </location>
</feature>
<dbReference type="AlphaFoldDB" id="A0A1A9ZAG0"/>
<feature type="compositionally biased region" description="Polar residues" evidence="1">
    <location>
        <begin position="30"/>
        <end position="53"/>
    </location>
</feature>
<feature type="region of interest" description="Disordered" evidence="1">
    <location>
        <begin position="95"/>
        <end position="115"/>
    </location>
</feature>
<evidence type="ECO:0000313" key="3">
    <source>
        <dbReference type="Proteomes" id="UP000092445"/>
    </source>
</evidence>
<dbReference type="EnsemblMetazoa" id="GPAI008602-RA">
    <property type="protein sequence ID" value="GPAI008602-PA"/>
    <property type="gene ID" value="GPAI008602"/>
</dbReference>
<protein>
    <submittedName>
        <fullName evidence="2">Uncharacterized protein</fullName>
    </submittedName>
</protein>
<evidence type="ECO:0000256" key="1">
    <source>
        <dbReference type="SAM" id="MobiDB-lite"/>
    </source>
</evidence>
<evidence type="ECO:0000313" key="2">
    <source>
        <dbReference type="EnsemblMetazoa" id="GPAI008602-PA"/>
    </source>
</evidence>
<sequence>MCASPRGTPVSQPHNNPASLPRSLEVGPNPGTTRAPNGGSAVSGSTQCDRATDPNNYVIVNQSDVTQLAEQQFTTTQPKCNDDSGQNQLPLHQSSAVISRTSSAAVSGAVVVRQQ</sequence>
<dbReference type="Proteomes" id="UP000092445">
    <property type="component" value="Unassembled WGS sequence"/>
</dbReference>
<name>A0A1A9ZAG0_GLOPL</name>